<evidence type="ECO:0000313" key="1">
    <source>
        <dbReference type="EMBL" id="MFI1460313.1"/>
    </source>
</evidence>
<proteinExistence type="predicted"/>
<gene>
    <name evidence="1" type="ORF">ACH4WX_06270</name>
</gene>
<evidence type="ECO:0000313" key="2">
    <source>
        <dbReference type="Proteomes" id="UP001611263"/>
    </source>
</evidence>
<comment type="caution">
    <text evidence="1">The sequence shown here is derived from an EMBL/GenBank/DDBJ whole genome shotgun (WGS) entry which is preliminary data.</text>
</comment>
<name>A0ABW7TJM1_9NOCA</name>
<organism evidence="1 2">
    <name type="scientific">Nocardia carnea</name>
    <dbReference type="NCBI Taxonomy" id="37328"/>
    <lineage>
        <taxon>Bacteria</taxon>
        <taxon>Bacillati</taxon>
        <taxon>Actinomycetota</taxon>
        <taxon>Actinomycetes</taxon>
        <taxon>Mycobacteriales</taxon>
        <taxon>Nocardiaceae</taxon>
        <taxon>Nocardia</taxon>
    </lineage>
</organism>
<reference evidence="1 2" key="1">
    <citation type="submission" date="2024-10" db="EMBL/GenBank/DDBJ databases">
        <title>The Natural Products Discovery Center: Release of the First 8490 Sequenced Strains for Exploring Actinobacteria Biosynthetic Diversity.</title>
        <authorList>
            <person name="Kalkreuter E."/>
            <person name="Kautsar S.A."/>
            <person name="Yang D."/>
            <person name="Bader C.D."/>
            <person name="Teijaro C.N."/>
            <person name="Fluegel L."/>
            <person name="Davis C.M."/>
            <person name="Simpson J.R."/>
            <person name="Lauterbach L."/>
            <person name="Steele A.D."/>
            <person name="Gui C."/>
            <person name="Meng S."/>
            <person name="Li G."/>
            <person name="Viehrig K."/>
            <person name="Ye F."/>
            <person name="Su P."/>
            <person name="Kiefer A.F."/>
            <person name="Nichols A."/>
            <person name="Cepeda A.J."/>
            <person name="Yan W."/>
            <person name="Fan B."/>
            <person name="Jiang Y."/>
            <person name="Adhikari A."/>
            <person name="Zheng C.-J."/>
            <person name="Schuster L."/>
            <person name="Cowan T.M."/>
            <person name="Smanski M.J."/>
            <person name="Chevrette M.G."/>
            <person name="De Carvalho L.P.S."/>
            <person name="Shen B."/>
        </authorList>
    </citation>
    <scope>NUCLEOTIDE SEQUENCE [LARGE SCALE GENOMIC DNA]</scope>
    <source>
        <strain evidence="1 2">NPDC020568</strain>
    </source>
</reference>
<accession>A0ABW7TJM1</accession>
<keyword evidence="2" id="KW-1185">Reference proteome</keyword>
<dbReference type="Proteomes" id="UP001611263">
    <property type="component" value="Unassembled WGS sequence"/>
</dbReference>
<dbReference type="GeneID" id="93509056"/>
<dbReference type="EMBL" id="JBIRUQ010000001">
    <property type="protein sequence ID" value="MFI1460313.1"/>
    <property type="molecule type" value="Genomic_DNA"/>
</dbReference>
<dbReference type="RefSeq" id="WP_033241917.1">
    <property type="nucleotide sequence ID" value="NZ_JBIRUQ010000001.1"/>
</dbReference>
<protein>
    <submittedName>
        <fullName evidence="1">Uncharacterized protein</fullName>
    </submittedName>
</protein>
<sequence>MTCIRYPEPESIDEITARYLLSMPTTLLPMLYGFRYDGVGIDAECAAVDLAGDRRDHEPNPVHVRAAQIRTALGSGMFGFGLVFAVFADQLADRPENRHIPELVRAAADQLPGIDDLVVAVVIDARGRQWWAVAGRHLPELDPVRIRVAASPPEQWRIPKSFDASLWTAALALDATNHPRLLRLSLT</sequence>